<evidence type="ECO:0000256" key="1">
    <source>
        <dbReference type="ARBA" id="ARBA00004651"/>
    </source>
</evidence>
<evidence type="ECO:0000313" key="9">
    <source>
        <dbReference type="EMBL" id="QOQ87109.1"/>
    </source>
</evidence>
<evidence type="ECO:0000313" key="10">
    <source>
        <dbReference type="Proteomes" id="UP000594749"/>
    </source>
</evidence>
<feature type="transmembrane region" description="Helical" evidence="8">
    <location>
        <begin position="399"/>
        <end position="425"/>
    </location>
</feature>
<dbReference type="PANTHER" id="PTHR42002">
    <property type="entry name" value="ANAEROBIC C4-DICARBOXYLATE TRANSPORTER DCUC-RELATED"/>
    <property type="match status" value="1"/>
</dbReference>
<dbReference type="RefSeq" id="WP_025803465.1">
    <property type="nucleotide sequence ID" value="NZ_CP053842.1"/>
</dbReference>
<feature type="transmembrane region" description="Helical" evidence="8">
    <location>
        <begin position="355"/>
        <end position="378"/>
    </location>
</feature>
<name>A0A7M1LEW5_9BACT</name>
<keyword evidence="7 8" id="KW-0472">Membrane</keyword>
<feature type="transmembrane region" description="Helical" evidence="8">
    <location>
        <begin position="431"/>
        <end position="450"/>
    </location>
</feature>
<feature type="transmembrane region" description="Helical" evidence="8">
    <location>
        <begin position="319"/>
        <end position="343"/>
    </location>
</feature>
<dbReference type="GO" id="GO:0015556">
    <property type="term" value="F:C4-dicarboxylate transmembrane transporter activity"/>
    <property type="evidence" value="ECO:0007669"/>
    <property type="project" value="InterPro"/>
</dbReference>
<dbReference type="PANTHER" id="PTHR42002:SF2">
    <property type="entry name" value="ANAEROBIC C4-DICARBOXYLATE TRANSPORTER DCUC-RELATED"/>
    <property type="match status" value="1"/>
</dbReference>
<dbReference type="InterPro" id="IPR018385">
    <property type="entry name" value="C4_dicarb_anaerob_car-like"/>
</dbReference>
<feature type="transmembrane region" description="Helical" evidence="8">
    <location>
        <begin position="220"/>
        <end position="239"/>
    </location>
</feature>
<feature type="transmembrane region" description="Helical" evidence="8">
    <location>
        <begin position="277"/>
        <end position="298"/>
    </location>
</feature>
<dbReference type="Pfam" id="PF03606">
    <property type="entry name" value="DcuC"/>
    <property type="match status" value="1"/>
</dbReference>
<keyword evidence="6 8" id="KW-1133">Transmembrane helix</keyword>
<feature type="transmembrane region" description="Helical" evidence="8">
    <location>
        <begin position="111"/>
        <end position="132"/>
    </location>
</feature>
<evidence type="ECO:0000256" key="7">
    <source>
        <dbReference type="ARBA" id="ARBA00023136"/>
    </source>
</evidence>
<sequence length="451" mass="46531">MQNFYIYLALAGILVAVVLLVMKKDTKTVLLGVGLVLCLLALKPLSGLDEFASAMTKGALIMAICSSMGFAYVMKLTGCDQQLVNALTKPLGNLGIFLIPIAAFVTSLVNIAIPSAAGCAAAVGATLIPLMIAAGIKPAMAAAAILAGTFGSVLSPGHSHNAFVADMTGKSIADMISVQFMNAISSVVIMLICLTIVAVIFKDYQKTSASSQSIDTKVNYLHAIMPIVPLVILLGGNIIGEILNGAVANGVLLSEGKIYTTTENTPALIAFLVKFSWLNMGVAQAMLLGVIISLIVTLSNPEKISKEFFKGMGNAYGDIMGIIIAATVFVAGLKACGAIDYIIDILKHSGDYVKFGGTFIPFIMGIITGSGDAATLAFNEAITTQAAKLGFDQATLGMAASIAGSLGRTMSPIAGVTILCAGLAGANPVDIIKRTALGSIVSVCFIAFFLL</sequence>
<feature type="transmembrane region" description="Helical" evidence="8">
    <location>
        <begin position="86"/>
        <end position="105"/>
    </location>
</feature>
<organism evidence="9 10">
    <name type="scientific">Campylobacter corcagiensis</name>
    <dbReference type="NCBI Taxonomy" id="1448857"/>
    <lineage>
        <taxon>Bacteria</taxon>
        <taxon>Pseudomonadati</taxon>
        <taxon>Campylobacterota</taxon>
        <taxon>Epsilonproteobacteria</taxon>
        <taxon>Campylobacterales</taxon>
        <taxon>Campylobacteraceae</taxon>
        <taxon>Campylobacter</taxon>
    </lineage>
</organism>
<feature type="transmembrane region" description="Helical" evidence="8">
    <location>
        <begin position="6"/>
        <end position="22"/>
    </location>
</feature>
<dbReference type="Proteomes" id="UP000594749">
    <property type="component" value="Chromosome"/>
</dbReference>
<dbReference type="NCBIfam" id="NF037994">
    <property type="entry name" value="DcuC_1"/>
    <property type="match status" value="1"/>
</dbReference>
<dbReference type="InterPro" id="IPR004669">
    <property type="entry name" value="C4_dicarb_anaerob_car"/>
</dbReference>
<dbReference type="EMBL" id="CP063078">
    <property type="protein sequence ID" value="QOQ87109.1"/>
    <property type="molecule type" value="Genomic_DNA"/>
</dbReference>
<feature type="transmembrane region" description="Helical" evidence="8">
    <location>
        <begin position="29"/>
        <end position="48"/>
    </location>
</feature>
<evidence type="ECO:0000256" key="8">
    <source>
        <dbReference type="SAM" id="Phobius"/>
    </source>
</evidence>
<proteinExistence type="inferred from homology"/>
<dbReference type="AlphaFoldDB" id="A0A7M1LEW5"/>
<dbReference type="GO" id="GO:0005886">
    <property type="term" value="C:plasma membrane"/>
    <property type="evidence" value="ECO:0007669"/>
    <property type="project" value="UniProtKB-SubCell"/>
</dbReference>
<evidence type="ECO:0000256" key="3">
    <source>
        <dbReference type="ARBA" id="ARBA00022448"/>
    </source>
</evidence>
<feature type="transmembrane region" description="Helical" evidence="8">
    <location>
        <begin position="178"/>
        <end position="200"/>
    </location>
</feature>
<keyword evidence="10" id="KW-1185">Reference proteome</keyword>
<gene>
    <name evidence="9" type="primary">dcuC</name>
    <name evidence="9" type="ORF">IMC76_07810</name>
</gene>
<keyword evidence="3" id="KW-0813">Transport</keyword>
<dbReference type="OrthoDB" id="1675518at2"/>
<evidence type="ECO:0000256" key="5">
    <source>
        <dbReference type="ARBA" id="ARBA00022692"/>
    </source>
</evidence>
<feature type="transmembrane region" description="Helical" evidence="8">
    <location>
        <begin position="139"/>
        <end position="158"/>
    </location>
</feature>
<accession>A0A7M1LEW5</accession>
<keyword evidence="5 8" id="KW-0812">Transmembrane</keyword>
<reference evidence="9 10" key="1">
    <citation type="submission" date="2020-10" db="EMBL/GenBank/DDBJ databases">
        <title>Campylobacter and Helicobacter PacBio genomes.</title>
        <authorList>
            <person name="Lane C."/>
        </authorList>
    </citation>
    <scope>NUCLEOTIDE SEQUENCE [LARGE SCALE GENOMIC DNA]</scope>
    <source>
        <strain evidence="9 10">2016D-0077</strain>
    </source>
</reference>
<comment type="similarity">
    <text evidence="2">Belongs to the DcuC/DcuD transporter (TC 2.A.61) family.</text>
</comment>
<evidence type="ECO:0000256" key="2">
    <source>
        <dbReference type="ARBA" id="ARBA00005275"/>
    </source>
</evidence>
<evidence type="ECO:0000256" key="4">
    <source>
        <dbReference type="ARBA" id="ARBA00022475"/>
    </source>
</evidence>
<feature type="transmembrane region" description="Helical" evidence="8">
    <location>
        <begin position="54"/>
        <end position="74"/>
    </location>
</feature>
<keyword evidence="4" id="KW-1003">Cell membrane</keyword>
<comment type="subcellular location">
    <subcellularLocation>
        <location evidence="1">Cell membrane</location>
        <topology evidence="1">Multi-pass membrane protein</topology>
    </subcellularLocation>
</comment>
<protein>
    <submittedName>
        <fullName evidence="9">C4-dicarboxylate transporter DcuC</fullName>
    </submittedName>
</protein>
<evidence type="ECO:0000256" key="6">
    <source>
        <dbReference type="ARBA" id="ARBA00022989"/>
    </source>
</evidence>